<evidence type="ECO:0000313" key="5">
    <source>
        <dbReference type="EMBL" id="MBM4567229.1"/>
    </source>
</evidence>
<dbReference type="InterPro" id="IPR058881">
    <property type="entry name" value="PglZ_2nd"/>
</dbReference>
<evidence type="ECO:0000313" key="8">
    <source>
        <dbReference type="Proteomes" id="UP000608063"/>
    </source>
</evidence>
<evidence type="ECO:0000313" key="7">
    <source>
        <dbReference type="EMBL" id="NKW40094.1"/>
    </source>
</evidence>
<evidence type="ECO:0000259" key="4">
    <source>
        <dbReference type="Pfam" id="PF25863"/>
    </source>
</evidence>
<dbReference type="EMBL" id="WUXR01000008">
    <property type="protein sequence ID" value="MBM4567229.1"/>
    <property type="molecule type" value="Genomic_DNA"/>
</dbReference>
<dbReference type="Pfam" id="PF25863">
    <property type="entry name" value="PglZ_C"/>
    <property type="match status" value="1"/>
</dbReference>
<dbReference type="Pfam" id="PF25861">
    <property type="entry name" value="PglZ_2nd"/>
    <property type="match status" value="1"/>
</dbReference>
<reference evidence="7" key="2">
    <citation type="journal article" date="2020" name="Environ. Microbiol.">
        <title>The novel and transferable erm(51) gene confers Macrolides, Lincosamides, and Streptogramins B (MLSB) resistance to clonal Rhodococcus equi in the environment.</title>
        <authorList>
            <person name="Huber L."/>
            <person name="Giguere S."/>
            <person name="Slovis N.M."/>
            <person name="Alvarez-Narvaez S."/>
            <person name="Hart K.A."/>
            <person name="Greiter M."/>
            <person name="Morris E.R.A."/>
            <person name="Cohen N.D."/>
        </authorList>
    </citation>
    <scope>NUCLEOTIDE SEQUENCE</scope>
    <source>
        <strain evidence="6">Lh_116_1</strain>
        <strain evidence="7">Lh_16_1</strain>
    </source>
</reference>
<dbReference type="InterPro" id="IPR047992">
    <property type="entry name" value="BREX_PglZ"/>
</dbReference>
<dbReference type="Pfam" id="PF25862">
    <property type="entry name" value="PglZ_1st"/>
    <property type="match status" value="1"/>
</dbReference>
<dbReference type="EMBL" id="WVDC01000001">
    <property type="protein sequence ID" value="NKW40094.1"/>
    <property type="molecule type" value="Genomic_DNA"/>
</dbReference>
<name>A0A9Q4ZSV7_RHOHA</name>
<dbReference type="EMBL" id="WVBC01000034">
    <property type="protein sequence ID" value="NKT81658.1"/>
    <property type="molecule type" value="Genomic_DNA"/>
</dbReference>
<dbReference type="SUPFAM" id="SSF53649">
    <property type="entry name" value="Alkaline phosphatase-like"/>
    <property type="match status" value="1"/>
</dbReference>
<feature type="domain" description="Alkaline phosphatase-like protein PglZ N-terminal" evidence="3">
    <location>
        <begin position="22"/>
        <end position="104"/>
    </location>
</feature>
<dbReference type="NCBIfam" id="NF033446">
    <property type="entry name" value="BREX_PglZ_2"/>
    <property type="match status" value="1"/>
</dbReference>
<sequence length="931" mass="99198">MTATTSLPEADLPGIRTLIGQLRAKGHRRGTLAVAAAPTWSGPHTVELDGARVRIRTAPSVLAIRDALTERSRYDWVVVLTDREAAELPVGVLDHLTAGRLSNFDPWPALRDLFKASKQEFNLLSLDNEAARSALRELDETVPPAPGGVLTGDHLFGALADRNFGLTSADFTPHRVALWSTDTARTARFTAWQSRTAPSLLDQFYAWLERKLGPLGRAITLVWRACGPEQLVPLGLVAALVDDSAAAAAVFPARADVTVRVRTLLEVELGHQSLTETQLAAWGNTATLAIASSDGPDAALRRAEDLVTRLQATALVGRSDVLPSALAPRIARFAAALDSAEQKSDTAELAAVENAWADVTAHRSARVDSPDSPRDVRVGAAALRLLRWTRRPAATPTNLADWLLLYRSDLSWVDGAVDQAFIGADDPVLASVVHRVVSAVRGRRAEHNRAFAGLLASAGTHRTTGPGAPTYVEDLLDRVVKPLTARPHGALRDARPSPVLLVVADGMSASAANEVVADALRRNRPQWLEYLPQDREPVTVAMAALPTVTEFSRCSLLSGVLARGGQTQERDGFSAWLAGHGLRGQGQVLFHKADLESVSRGSALAVEVRAAIDDTDRRPVVACVLNDIDDALDRSDPIGTVWRIDRFKRLDALMSAAAAVGRTVVLVSDHGHVVERRERPSVQRGEQISARYRPAAGVDPSTVPADEVVVEGPRVLTDDHRAVLAVDEQLRYTGLKAGYHGGAALAEVAIPVAVLVNGAAPSHLGLVEAPAPQPVWWEPARVSAAPPTPAPAAPAKPGRKPAGKAPTQEESLFDFGTPTSAEPAPTGPVGGRDRLAELLETDLFARQYKTYGRKMSREAIAALLREAVDSGGVLPLSRAAQILGVKTFRAGPALQVLAQVLNTDGVVVLTVTGSDVELEAAALFEQFGVAP</sequence>
<reference evidence="5" key="1">
    <citation type="submission" date="2019-11" db="EMBL/GenBank/DDBJ databases">
        <title>Spread of Macrolides and rifampicin resistant Rhodococcus equi in clinical isolates in the USA.</title>
        <authorList>
            <person name="Alvarez-Narvaez S."/>
            <person name="Huber L."/>
            <person name="Cohen N.D."/>
            <person name="Slovis N."/>
            <person name="Greiter M."/>
            <person name="Giguere S."/>
            <person name="Hart K."/>
        </authorList>
    </citation>
    <scope>NUCLEOTIDE SEQUENCE</scope>
    <source>
        <strain evidence="5">Lh_17</strain>
    </source>
</reference>
<evidence type="ECO:0000259" key="3">
    <source>
        <dbReference type="Pfam" id="PF25862"/>
    </source>
</evidence>
<organism evidence="7 8">
    <name type="scientific">Rhodococcus hoagii</name>
    <name type="common">Corynebacterium equii</name>
    <dbReference type="NCBI Taxonomy" id="43767"/>
    <lineage>
        <taxon>Bacteria</taxon>
        <taxon>Bacillati</taxon>
        <taxon>Actinomycetota</taxon>
        <taxon>Actinomycetes</taxon>
        <taxon>Mycobacteriales</taxon>
        <taxon>Nocardiaceae</taxon>
        <taxon>Prescottella</taxon>
    </lineage>
</organism>
<dbReference type="InterPro" id="IPR017850">
    <property type="entry name" value="Alkaline_phosphatase_core_sf"/>
</dbReference>
<comment type="caution">
    <text evidence="7">The sequence shown here is derived from an EMBL/GenBank/DDBJ whole genome shotgun (WGS) entry which is preliminary data.</text>
</comment>
<dbReference type="Proteomes" id="UP000603463">
    <property type="component" value="Unassembled WGS sequence"/>
</dbReference>
<dbReference type="Proteomes" id="UP000808906">
    <property type="component" value="Unassembled WGS sequence"/>
</dbReference>
<dbReference type="Proteomes" id="UP000608063">
    <property type="component" value="Unassembled WGS sequence"/>
</dbReference>
<evidence type="ECO:0000259" key="2">
    <source>
        <dbReference type="Pfam" id="PF25861"/>
    </source>
</evidence>
<dbReference type="AlphaFoldDB" id="A0A9Q4ZSV7"/>
<dbReference type="InterPro" id="IPR058882">
    <property type="entry name" value="PglZ_C"/>
</dbReference>
<dbReference type="RefSeq" id="WP_084960884.1">
    <property type="nucleotide sequence ID" value="NZ_CP095477.1"/>
</dbReference>
<protein>
    <submittedName>
        <fullName evidence="7">BREX-2 system phosphatase PglZ</fullName>
    </submittedName>
</protein>
<proteinExistence type="predicted"/>
<evidence type="ECO:0000313" key="6">
    <source>
        <dbReference type="EMBL" id="NKT81658.1"/>
    </source>
</evidence>
<dbReference type="InterPro" id="IPR058880">
    <property type="entry name" value="PglZ_N"/>
</dbReference>
<feature type="domain" description="Alkaline phosphatase-like protein PglZ C-terminal" evidence="4">
    <location>
        <begin position="835"/>
        <end position="928"/>
    </location>
</feature>
<gene>
    <name evidence="7" type="primary">pglZ</name>
    <name evidence="5" type="ORF">GS441_17790</name>
    <name evidence="6" type="ORF">GS882_26675</name>
    <name evidence="7" type="ORF">GS947_00310</name>
</gene>
<evidence type="ECO:0000256" key="1">
    <source>
        <dbReference type="SAM" id="MobiDB-lite"/>
    </source>
</evidence>
<accession>A0A9Q4ZSV7</accession>
<feature type="region of interest" description="Disordered" evidence="1">
    <location>
        <begin position="782"/>
        <end position="830"/>
    </location>
</feature>
<dbReference type="Pfam" id="PF08665">
    <property type="entry name" value="PglZ"/>
    <property type="match status" value="1"/>
</dbReference>
<feature type="domain" description="Alkaline phosphatase-like protein PglZ second" evidence="2">
    <location>
        <begin position="179"/>
        <end position="321"/>
    </location>
</feature>